<dbReference type="EMBL" id="SDHX01000001">
    <property type="protein sequence ID" value="RXK54920.1"/>
    <property type="molecule type" value="Genomic_DNA"/>
</dbReference>
<evidence type="ECO:0000256" key="1">
    <source>
        <dbReference type="SAM" id="Phobius"/>
    </source>
</evidence>
<sequence length="381" mass="40046">MSKPAPSGPPPVPASRGGTVLLPATKFFVRRIPLVAGQDAAAQAELALETIGPFAPGQLYHGHCPSADGTQALVFAAYRKNFTADDTARWSDADAVLPGFVVLARQAAPASAEVWLHESSGNVAAILWDGAGPVPAGVLARDIGERAAGAVADELANEARQRLGAPTASVKHFQGDPVAAPLEKEGLALTLRDRKAAFSPAELRAMDVRDKADLAAQTGRRTRDRRLWFAFAAAAALLAACVLGEAGLQISKAVLGRQRAKLEAGDAAVQRLRQASDVVTRLEQLAGQSLRPFEMIALINEARPKTLEFLRASTASTNPRQLEIEAQTGNAADPQAYEQALASIAAVEKVELRDLRTSGGRTTFLVAVTFKPGFAGQGGAR</sequence>
<keyword evidence="1" id="KW-0812">Transmembrane</keyword>
<dbReference type="RefSeq" id="WP_129046285.1">
    <property type="nucleotide sequence ID" value="NZ_SDHX01000001.1"/>
</dbReference>
<protein>
    <recommendedName>
        <fullName evidence="4">PilN domain-containing protein</fullName>
    </recommendedName>
</protein>
<proteinExistence type="predicted"/>
<evidence type="ECO:0000313" key="2">
    <source>
        <dbReference type="EMBL" id="RXK54920.1"/>
    </source>
</evidence>
<keyword evidence="1" id="KW-1133">Transmembrane helix</keyword>
<accession>A0A4Q1C7W4</accession>
<keyword evidence="3" id="KW-1185">Reference proteome</keyword>
<organism evidence="2 3">
    <name type="scientific">Oleiharenicola lentus</name>
    <dbReference type="NCBI Taxonomy" id="2508720"/>
    <lineage>
        <taxon>Bacteria</taxon>
        <taxon>Pseudomonadati</taxon>
        <taxon>Verrucomicrobiota</taxon>
        <taxon>Opitutia</taxon>
        <taxon>Opitutales</taxon>
        <taxon>Opitutaceae</taxon>
        <taxon>Oleiharenicola</taxon>
    </lineage>
</organism>
<dbReference type="AlphaFoldDB" id="A0A4Q1C7W4"/>
<feature type="transmembrane region" description="Helical" evidence="1">
    <location>
        <begin position="227"/>
        <end position="248"/>
    </location>
</feature>
<keyword evidence="1" id="KW-0472">Membrane</keyword>
<evidence type="ECO:0008006" key="4">
    <source>
        <dbReference type="Google" id="ProtNLM"/>
    </source>
</evidence>
<reference evidence="2 3" key="1">
    <citation type="submission" date="2019-01" db="EMBL/GenBank/DDBJ databases">
        <title>Lacunisphaera sp. strain TWA-58.</title>
        <authorList>
            <person name="Chen W.-M."/>
        </authorList>
    </citation>
    <scope>NUCLEOTIDE SEQUENCE [LARGE SCALE GENOMIC DNA]</scope>
    <source>
        <strain evidence="2 3">TWA-58</strain>
    </source>
</reference>
<gene>
    <name evidence="2" type="ORF">ESB00_03210</name>
</gene>
<comment type="caution">
    <text evidence="2">The sequence shown here is derived from an EMBL/GenBank/DDBJ whole genome shotgun (WGS) entry which is preliminary data.</text>
</comment>
<evidence type="ECO:0000313" key="3">
    <source>
        <dbReference type="Proteomes" id="UP000290218"/>
    </source>
</evidence>
<dbReference type="Proteomes" id="UP000290218">
    <property type="component" value="Unassembled WGS sequence"/>
</dbReference>
<dbReference type="OrthoDB" id="193427at2"/>
<name>A0A4Q1C7W4_9BACT</name>